<accession>A0A6S6TN36</accession>
<sequence length="158" mass="18230">MTKKELSINISWDEFEMGTCGIFVETLDQYIRTVFFQDHKPQPTISDKMLQGVNDILDMDIKEFERLEEILGIEDYKQSKIEEIHLDQDNDLFDGVYAEVIIAVGSHTHIAVIVKDGTFMCINDGTYFDTLEVSDKQTETKGISEKDRENFIAMMSEE</sequence>
<name>A0A6S6TN36_9BACT</name>
<dbReference type="EMBL" id="CACVAS010000117">
    <property type="protein sequence ID" value="CAA6822322.1"/>
    <property type="molecule type" value="Genomic_DNA"/>
</dbReference>
<evidence type="ECO:0000313" key="1">
    <source>
        <dbReference type="EMBL" id="CAA6822322.1"/>
    </source>
</evidence>
<proteinExistence type="predicted"/>
<dbReference type="AlphaFoldDB" id="A0A6S6TN36"/>
<reference evidence="1" key="1">
    <citation type="submission" date="2020-01" db="EMBL/GenBank/DDBJ databases">
        <authorList>
            <person name="Meier V. D."/>
            <person name="Meier V D."/>
        </authorList>
    </citation>
    <scope>NUCLEOTIDE SEQUENCE</scope>
    <source>
        <strain evidence="1">HLG_WM_MAG_01</strain>
    </source>
</reference>
<protein>
    <submittedName>
        <fullName evidence="1">Uncharacterized protein</fullName>
    </submittedName>
</protein>
<organism evidence="1">
    <name type="scientific">uncultured Sulfurovum sp</name>
    <dbReference type="NCBI Taxonomy" id="269237"/>
    <lineage>
        <taxon>Bacteria</taxon>
        <taxon>Pseudomonadati</taxon>
        <taxon>Campylobacterota</taxon>
        <taxon>Epsilonproteobacteria</taxon>
        <taxon>Campylobacterales</taxon>
        <taxon>Sulfurovaceae</taxon>
        <taxon>Sulfurovum</taxon>
        <taxon>environmental samples</taxon>
    </lineage>
</organism>
<gene>
    <name evidence="1" type="ORF">HELGO_WM775</name>
</gene>